<protein>
    <submittedName>
        <fullName evidence="2">Uncharacterized protein LOC142165768</fullName>
    </submittedName>
</protein>
<dbReference type="Proteomes" id="UP000790787">
    <property type="component" value="Chromosome 11"/>
</dbReference>
<organism evidence="1 2">
    <name type="scientific">Nicotiana tabacum</name>
    <name type="common">Common tobacco</name>
    <dbReference type="NCBI Taxonomy" id="4097"/>
    <lineage>
        <taxon>Eukaryota</taxon>
        <taxon>Viridiplantae</taxon>
        <taxon>Streptophyta</taxon>
        <taxon>Embryophyta</taxon>
        <taxon>Tracheophyta</taxon>
        <taxon>Spermatophyta</taxon>
        <taxon>Magnoliopsida</taxon>
        <taxon>eudicotyledons</taxon>
        <taxon>Gunneridae</taxon>
        <taxon>Pentapetalae</taxon>
        <taxon>asterids</taxon>
        <taxon>lamiids</taxon>
        <taxon>Solanales</taxon>
        <taxon>Solanaceae</taxon>
        <taxon>Nicotianoideae</taxon>
        <taxon>Nicotianeae</taxon>
        <taxon>Nicotiana</taxon>
    </lineage>
</organism>
<dbReference type="RefSeq" id="XP_075080240.1">
    <property type="nucleotide sequence ID" value="XM_075224139.1"/>
</dbReference>
<keyword evidence="1" id="KW-1185">Reference proteome</keyword>
<gene>
    <name evidence="2" type="primary">LOC142165768</name>
</gene>
<evidence type="ECO:0000313" key="1">
    <source>
        <dbReference type="Proteomes" id="UP000790787"/>
    </source>
</evidence>
<reference evidence="2" key="2">
    <citation type="submission" date="2025-08" db="UniProtKB">
        <authorList>
            <consortium name="RefSeq"/>
        </authorList>
    </citation>
    <scope>IDENTIFICATION</scope>
    <source>
        <tissue evidence="2">Leaf</tissue>
    </source>
</reference>
<sequence length="231" mass="26342">MDFIEGLPKSIGNTVIWVIIDKLTKYGHFVALAHPYTAQSLAIVFMDSIFNFMGSQPLSQLAKFHLGRAQQRMQAHANSYKSDCVFKVRDWVFVKLQPYRQSTLSLSPYHKLTSKYFGSYPIVEKVGVVAYKLLFPPEVQLHPTFHIFQLKFCYSLPFTIVHPPILDLASPLCPNPEAILARRRIKKGNKAVAQCLIKWTDLDAAQAIWELASDLHTRFSQFTLEDKGVVQ</sequence>
<accession>A0AC58S5I0</accession>
<proteinExistence type="predicted"/>
<reference evidence="1" key="1">
    <citation type="journal article" date="2014" name="Nat. Commun.">
        <title>The tobacco genome sequence and its comparison with those of tomato and potato.</title>
        <authorList>
            <person name="Sierro N."/>
            <person name="Battey J.N."/>
            <person name="Ouadi S."/>
            <person name="Bakaher N."/>
            <person name="Bovet L."/>
            <person name="Willig A."/>
            <person name="Goepfert S."/>
            <person name="Peitsch M.C."/>
            <person name="Ivanov N.V."/>
        </authorList>
    </citation>
    <scope>NUCLEOTIDE SEQUENCE [LARGE SCALE GENOMIC DNA]</scope>
</reference>
<name>A0AC58S5I0_TOBAC</name>
<evidence type="ECO:0000313" key="2">
    <source>
        <dbReference type="RefSeq" id="XP_075080240.1"/>
    </source>
</evidence>